<dbReference type="InterPro" id="IPR005467">
    <property type="entry name" value="His_kinase_dom"/>
</dbReference>
<dbReference type="EMBL" id="MU007120">
    <property type="protein sequence ID" value="KAF2419029.1"/>
    <property type="molecule type" value="Genomic_DNA"/>
</dbReference>
<organism evidence="10 11">
    <name type="scientific">Tothia fuscella</name>
    <dbReference type="NCBI Taxonomy" id="1048955"/>
    <lineage>
        <taxon>Eukaryota</taxon>
        <taxon>Fungi</taxon>
        <taxon>Dikarya</taxon>
        <taxon>Ascomycota</taxon>
        <taxon>Pezizomycotina</taxon>
        <taxon>Dothideomycetes</taxon>
        <taxon>Pleosporomycetidae</taxon>
        <taxon>Venturiales</taxon>
        <taxon>Cylindrosympodiaceae</taxon>
        <taxon>Tothia</taxon>
    </lineage>
</organism>
<feature type="domain" description="Response regulatory" evidence="9">
    <location>
        <begin position="745"/>
        <end position="904"/>
    </location>
</feature>
<evidence type="ECO:0000256" key="6">
    <source>
        <dbReference type="PROSITE-ProRule" id="PRU00169"/>
    </source>
</evidence>
<dbReference type="Gene3D" id="1.10.287.130">
    <property type="match status" value="1"/>
</dbReference>
<protein>
    <recommendedName>
        <fullName evidence="2">histidine kinase</fullName>
        <ecNumber evidence="2">2.7.13.3</ecNumber>
    </recommendedName>
</protein>
<dbReference type="SUPFAM" id="SSF47384">
    <property type="entry name" value="Homodimeric domain of signal transducing histidine kinase"/>
    <property type="match status" value="1"/>
</dbReference>
<evidence type="ECO:0000313" key="11">
    <source>
        <dbReference type="Proteomes" id="UP000800235"/>
    </source>
</evidence>
<feature type="compositionally biased region" description="Basic and acidic residues" evidence="7">
    <location>
        <begin position="656"/>
        <end position="670"/>
    </location>
</feature>
<dbReference type="SUPFAM" id="SSF52172">
    <property type="entry name" value="CheY-like"/>
    <property type="match status" value="1"/>
</dbReference>
<dbReference type="Pfam" id="PF02518">
    <property type="entry name" value="HATPase_c"/>
    <property type="match status" value="1"/>
</dbReference>
<dbReference type="InterPro" id="IPR036890">
    <property type="entry name" value="HATPase_C_sf"/>
</dbReference>
<comment type="catalytic activity">
    <reaction evidence="1">
        <text>ATP + protein L-histidine = ADP + protein N-phospho-L-histidine.</text>
        <dbReference type="EC" id="2.7.13.3"/>
    </reaction>
</comment>
<feature type="domain" description="Histidine kinase" evidence="8">
    <location>
        <begin position="515"/>
        <end position="631"/>
    </location>
</feature>
<dbReference type="PRINTS" id="PR00344">
    <property type="entry name" value="BCTRLSENSOR"/>
</dbReference>
<dbReference type="Pfam" id="PF00072">
    <property type="entry name" value="Response_reg"/>
    <property type="match status" value="1"/>
</dbReference>
<feature type="compositionally biased region" description="Low complexity" evidence="7">
    <location>
        <begin position="636"/>
        <end position="655"/>
    </location>
</feature>
<evidence type="ECO:0000313" key="10">
    <source>
        <dbReference type="EMBL" id="KAF2419029.1"/>
    </source>
</evidence>
<comment type="caution">
    <text evidence="10">The sequence shown here is derived from an EMBL/GenBank/DDBJ whole genome shotgun (WGS) entry which is preliminary data.</text>
</comment>
<dbReference type="GO" id="GO:0000155">
    <property type="term" value="F:phosphorelay sensor kinase activity"/>
    <property type="evidence" value="ECO:0007669"/>
    <property type="project" value="InterPro"/>
</dbReference>
<dbReference type="GO" id="GO:0005886">
    <property type="term" value="C:plasma membrane"/>
    <property type="evidence" value="ECO:0007669"/>
    <property type="project" value="TreeGrafter"/>
</dbReference>
<dbReference type="PANTHER" id="PTHR43047">
    <property type="entry name" value="TWO-COMPONENT HISTIDINE PROTEIN KINASE"/>
    <property type="match status" value="1"/>
</dbReference>
<feature type="region of interest" description="Disordered" evidence="7">
    <location>
        <begin position="612"/>
        <end position="728"/>
    </location>
</feature>
<dbReference type="GO" id="GO:0009927">
    <property type="term" value="F:histidine phosphotransfer kinase activity"/>
    <property type="evidence" value="ECO:0007669"/>
    <property type="project" value="TreeGrafter"/>
</dbReference>
<dbReference type="OrthoDB" id="60033at2759"/>
<keyword evidence="11" id="KW-1185">Reference proteome</keyword>
<dbReference type="FunFam" id="1.10.287.130:FF:000100">
    <property type="entry name" value="Sensor histidine kinase/response regulator"/>
    <property type="match status" value="1"/>
</dbReference>
<dbReference type="InterPro" id="IPR003661">
    <property type="entry name" value="HisK_dim/P_dom"/>
</dbReference>
<evidence type="ECO:0000256" key="3">
    <source>
        <dbReference type="ARBA" id="ARBA00022553"/>
    </source>
</evidence>
<evidence type="ECO:0000256" key="2">
    <source>
        <dbReference type="ARBA" id="ARBA00012438"/>
    </source>
</evidence>
<name>A0A9P4TST4_9PEZI</name>
<evidence type="ECO:0000259" key="8">
    <source>
        <dbReference type="PROSITE" id="PS50109"/>
    </source>
</evidence>
<dbReference type="SMART" id="SM00387">
    <property type="entry name" value="HATPase_c"/>
    <property type="match status" value="1"/>
</dbReference>
<dbReference type="PANTHER" id="PTHR43047:SF2">
    <property type="entry name" value="HISTIDINE KINASE M7"/>
    <property type="match status" value="1"/>
</dbReference>
<dbReference type="InterPro" id="IPR001789">
    <property type="entry name" value="Sig_transdc_resp-reg_receiver"/>
</dbReference>
<feature type="modified residue" description="4-aspartylphosphate" evidence="6">
    <location>
        <position position="810"/>
    </location>
</feature>
<evidence type="ECO:0000256" key="4">
    <source>
        <dbReference type="ARBA" id="ARBA00022679"/>
    </source>
</evidence>
<dbReference type="AlphaFoldDB" id="A0A9P4TST4"/>
<dbReference type="InterPro" id="IPR036097">
    <property type="entry name" value="HisK_dim/P_sf"/>
</dbReference>
<evidence type="ECO:0000256" key="7">
    <source>
        <dbReference type="SAM" id="MobiDB-lite"/>
    </source>
</evidence>
<dbReference type="InterPro" id="IPR004358">
    <property type="entry name" value="Sig_transdc_His_kin-like_C"/>
</dbReference>
<dbReference type="EC" id="2.7.13.3" evidence="2"/>
<dbReference type="Gene3D" id="3.30.565.10">
    <property type="entry name" value="Histidine kinase-like ATPase, C-terminal domain"/>
    <property type="match status" value="1"/>
</dbReference>
<dbReference type="InterPro" id="IPR011006">
    <property type="entry name" value="CheY-like_superfamily"/>
</dbReference>
<reference evidence="10" key="1">
    <citation type="journal article" date="2020" name="Stud. Mycol.">
        <title>101 Dothideomycetes genomes: a test case for predicting lifestyles and emergence of pathogens.</title>
        <authorList>
            <person name="Haridas S."/>
            <person name="Albert R."/>
            <person name="Binder M."/>
            <person name="Bloem J."/>
            <person name="Labutti K."/>
            <person name="Salamov A."/>
            <person name="Andreopoulos B."/>
            <person name="Baker S."/>
            <person name="Barry K."/>
            <person name="Bills G."/>
            <person name="Bluhm B."/>
            <person name="Cannon C."/>
            <person name="Castanera R."/>
            <person name="Culley D."/>
            <person name="Daum C."/>
            <person name="Ezra D."/>
            <person name="Gonzalez J."/>
            <person name="Henrissat B."/>
            <person name="Kuo A."/>
            <person name="Liang C."/>
            <person name="Lipzen A."/>
            <person name="Lutzoni F."/>
            <person name="Magnuson J."/>
            <person name="Mondo S."/>
            <person name="Nolan M."/>
            <person name="Ohm R."/>
            <person name="Pangilinan J."/>
            <person name="Park H.-J."/>
            <person name="Ramirez L."/>
            <person name="Alfaro M."/>
            <person name="Sun H."/>
            <person name="Tritt A."/>
            <person name="Yoshinaga Y."/>
            <person name="Zwiers L.-H."/>
            <person name="Turgeon B."/>
            <person name="Goodwin S."/>
            <person name="Spatafora J."/>
            <person name="Crous P."/>
            <person name="Grigoriev I."/>
        </authorList>
    </citation>
    <scope>NUCLEOTIDE SEQUENCE</scope>
    <source>
        <strain evidence="10">CBS 130266</strain>
    </source>
</reference>
<dbReference type="CDD" id="cd00082">
    <property type="entry name" value="HisKA"/>
    <property type="match status" value="1"/>
</dbReference>
<evidence type="ECO:0000259" key="9">
    <source>
        <dbReference type="PROSITE" id="PS50110"/>
    </source>
</evidence>
<accession>A0A9P4TST4</accession>
<feature type="compositionally biased region" description="Polar residues" evidence="7">
    <location>
        <begin position="705"/>
        <end position="714"/>
    </location>
</feature>
<dbReference type="SMART" id="SM00448">
    <property type="entry name" value="REC"/>
    <property type="match status" value="1"/>
</dbReference>
<proteinExistence type="predicted"/>
<dbReference type="InterPro" id="IPR003594">
    <property type="entry name" value="HATPase_dom"/>
</dbReference>
<evidence type="ECO:0000256" key="1">
    <source>
        <dbReference type="ARBA" id="ARBA00000085"/>
    </source>
</evidence>
<sequence>MERVRGDRSDKPSDFEERESLCIAQPIPNHVLHKGDDGYREELRRHYRVDESNATEQLIKFKATLKACRTEEEFWPMATEGLAALTGAQYAFISKRIVVDDEDAPVEMPPLGEKGSCLMAQALYFNDGHGNKGNPTNVKYHAYGCPCAFMKHDKILIIPERLNEFIIDNPNQAGFVVPAEAHIALPLKDNAGKCFAHFGVMWSKEGLSTMHLSWAFIEMMFHSLEDTLLAGFLERGRFASALKAAGNPKAVIPHEAVTAAQSLKPYARSLSHELRTPMQGVVGMLDVMYATVQEAAEGHSNNRAIRAIFENLKDNIEVVQDSSRRAVEAADNVVHAYDMDMGVPDTPISPPEDEEEGHLDHKSNPKTLGIVVTGENVPIIFKNHKRRRDGEEHTGANVNKYRRTYRSAPISPKKSPLQAHVEALDAEARLQEGPPGLSDPGFCPPGLRHTSLRDVLQFLVNDLLKVGGRPESAIAQEKEGGEEIEVRVRSPNGDEKIKTVHWTVHPGVPNTILIDEQSLVKVISAIYSNAIKFTEEGKIELHVRLSPRSRYVVLTVSDSGSGIRDDFRPKLFRAFSKEDDSLTRHSEGLGLGLMVAKGLARKLGGDLLLARTNTSGPNRGSEFELRIPVTPGDIISRPTTPSGGSPAPSRTSSPAHTEERPVHIRGRSDSLRPYLTSVHPSMSSPRVRSPARIRGDTPSPPYVPFQSSTATTPSAIRPDNFVKTPSHRPAMPKFDRLLSQKYPLTFLVVEDNEINRKLLVSMLSKLGYKAGRDVYEAYNGSDAVRKVQLQREKSVETKGQHKSVDVVLMDLWMPLMDGYEATQKILAMDWDDDVAKGEEVGEEDAAGSGLAMDRGIRGKRPTILAVTADVTEGALEKAASVGMKGFLTKPFKLVDLEKLILEYCATRPTTKIGTGPITT</sequence>
<dbReference type="Gene3D" id="3.40.50.2300">
    <property type="match status" value="1"/>
</dbReference>
<dbReference type="CDD" id="cd17546">
    <property type="entry name" value="REC_hyHK_CKI1_RcsC-like"/>
    <property type="match status" value="1"/>
</dbReference>
<dbReference type="SUPFAM" id="SSF55874">
    <property type="entry name" value="ATPase domain of HSP90 chaperone/DNA topoisomerase II/histidine kinase"/>
    <property type="match status" value="1"/>
</dbReference>
<keyword evidence="3 6" id="KW-0597">Phosphoprotein</keyword>
<dbReference type="Proteomes" id="UP000800235">
    <property type="component" value="Unassembled WGS sequence"/>
</dbReference>
<dbReference type="PROSITE" id="PS50110">
    <property type="entry name" value="RESPONSE_REGULATORY"/>
    <property type="match status" value="1"/>
</dbReference>
<keyword evidence="5" id="KW-0418">Kinase</keyword>
<gene>
    <name evidence="10" type="ORF">EJ08DRAFT_44096</name>
</gene>
<evidence type="ECO:0000256" key="5">
    <source>
        <dbReference type="ARBA" id="ARBA00022777"/>
    </source>
</evidence>
<feature type="region of interest" description="Disordered" evidence="7">
    <location>
        <begin position="347"/>
        <end position="366"/>
    </location>
</feature>
<keyword evidence="4" id="KW-0808">Transferase</keyword>
<dbReference type="PROSITE" id="PS50109">
    <property type="entry name" value="HIS_KIN"/>
    <property type="match status" value="1"/>
</dbReference>